<dbReference type="PANTHER" id="PTHR30160:SF1">
    <property type="entry name" value="LIPOPOLYSACCHARIDE 1,2-N-ACETYLGLUCOSAMINETRANSFERASE-RELATED"/>
    <property type="match status" value="1"/>
</dbReference>
<dbReference type="GO" id="GO:0009244">
    <property type="term" value="P:lipopolysaccharide core region biosynthetic process"/>
    <property type="evidence" value="ECO:0007669"/>
    <property type="project" value="TreeGrafter"/>
</dbReference>
<dbReference type="GO" id="GO:0008713">
    <property type="term" value="F:ADP-heptose-lipopolysaccharide heptosyltransferase activity"/>
    <property type="evidence" value="ECO:0007669"/>
    <property type="project" value="TreeGrafter"/>
</dbReference>
<dbReference type="SUPFAM" id="SSF53756">
    <property type="entry name" value="UDP-Glycosyltransferase/glycogen phosphorylase"/>
    <property type="match status" value="1"/>
</dbReference>
<dbReference type="PANTHER" id="PTHR30160">
    <property type="entry name" value="TETRAACYLDISACCHARIDE 4'-KINASE-RELATED"/>
    <property type="match status" value="1"/>
</dbReference>
<keyword evidence="4" id="KW-1185">Reference proteome</keyword>
<keyword evidence="2 3" id="KW-0808">Transferase</keyword>
<evidence type="ECO:0000256" key="2">
    <source>
        <dbReference type="ARBA" id="ARBA00022679"/>
    </source>
</evidence>
<dbReference type="EMBL" id="CP032550">
    <property type="protein sequence ID" value="QGU26720.1"/>
    <property type="molecule type" value="Genomic_DNA"/>
</dbReference>
<evidence type="ECO:0000256" key="1">
    <source>
        <dbReference type="ARBA" id="ARBA00022676"/>
    </source>
</evidence>
<dbReference type="InterPro" id="IPR002201">
    <property type="entry name" value="Glyco_trans_9"/>
</dbReference>
<dbReference type="OrthoDB" id="9807356at2"/>
<gene>
    <name evidence="3" type="ORF">D7D94_02830</name>
</gene>
<proteinExistence type="predicted"/>
<keyword evidence="1" id="KW-0328">Glycosyltransferase</keyword>
<reference evidence="3" key="1">
    <citation type="submission" date="2018-09" db="EMBL/GenBank/DDBJ databases">
        <title>Whole genome sequencing of Microbacterium oryzae strain MB-10T.</title>
        <authorList>
            <person name="Das S.K."/>
        </authorList>
    </citation>
    <scope>NUCLEOTIDE SEQUENCE [LARGE SCALE GENOMIC DNA]</scope>
    <source>
        <strain evidence="3">MB-10</strain>
    </source>
</reference>
<dbReference type="KEGG" id="moj:D7D94_02830"/>
<dbReference type="AlphaFoldDB" id="A0A6I6E2K6"/>
<organism evidence="3 4">
    <name type="scientific">Microbacterium oryzae</name>
    <dbReference type="NCBI Taxonomy" id="743009"/>
    <lineage>
        <taxon>Bacteria</taxon>
        <taxon>Bacillati</taxon>
        <taxon>Actinomycetota</taxon>
        <taxon>Actinomycetes</taxon>
        <taxon>Micrococcales</taxon>
        <taxon>Microbacteriaceae</taxon>
        <taxon>Microbacterium</taxon>
    </lineage>
</organism>
<dbReference type="CDD" id="cd03789">
    <property type="entry name" value="GT9_LPS_heptosyltransferase"/>
    <property type="match status" value="1"/>
</dbReference>
<evidence type="ECO:0000313" key="3">
    <source>
        <dbReference type="EMBL" id="QGU26720.1"/>
    </source>
</evidence>
<dbReference type="Pfam" id="PF01075">
    <property type="entry name" value="Glyco_transf_9"/>
    <property type="match status" value="1"/>
</dbReference>
<dbReference type="GO" id="GO:0005829">
    <property type="term" value="C:cytosol"/>
    <property type="evidence" value="ECO:0007669"/>
    <property type="project" value="TreeGrafter"/>
</dbReference>
<dbReference type="Proteomes" id="UP000422989">
    <property type="component" value="Chromosome"/>
</dbReference>
<accession>A0A6I6E2K6</accession>
<dbReference type="InterPro" id="IPR051199">
    <property type="entry name" value="LPS_LOS_Heptosyltrfase"/>
</dbReference>
<dbReference type="Gene3D" id="3.40.50.2000">
    <property type="entry name" value="Glycogen Phosphorylase B"/>
    <property type="match status" value="2"/>
</dbReference>
<protein>
    <submittedName>
        <fullName evidence="3">Glycosyltransferase family 9 protein</fullName>
    </submittedName>
</protein>
<dbReference type="RefSeq" id="WP_156241123.1">
    <property type="nucleotide sequence ID" value="NZ_BAAAZL010000002.1"/>
</dbReference>
<evidence type="ECO:0000313" key="4">
    <source>
        <dbReference type="Proteomes" id="UP000422989"/>
    </source>
</evidence>
<name>A0A6I6E2K6_9MICO</name>
<sequence length="386" mass="40118">MTPDAALDTAAPALAVVAPPRERFADVRRIALLRGGGLGDLLFALPAAQALMAAYPDAEVTLLGSPIAAALLPGRAGAPHRIEVLPPIRGVGAAPGAVTDDDEIARFVAAQRERGYDLAVQLHGGGRFSNPFLLSLGATHTIGTRTDDAAELERTVDYIYYQHEMLRGLEVAGLAGAAPVALEARLGVSDEEHAAAAAISGEDRPVVVIHPGATDPRRRWPVERFAEVATAAVAEGARVVLVGDGADAHLCGEIAARIDAPEDGLVVDASGRLDLGTLAGVLARADVMLGNDSGPRHLAQAVGARTVSVFWFGNVVNAGPLGRGRHRVHLGWTTHCPTCGRDSTQVGWTAPRCEHDDSFVAGVAAADVRDDVLRLVADAVAERAAL</sequence>